<dbReference type="Proteomes" id="UP000789901">
    <property type="component" value="Unassembled WGS sequence"/>
</dbReference>
<proteinExistence type="predicted"/>
<gene>
    <name evidence="1" type="ORF">GMARGA_LOCUS7801</name>
</gene>
<evidence type="ECO:0000313" key="2">
    <source>
        <dbReference type="Proteomes" id="UP000789901"/>
    </source>
</evidence>
<reference evidence="1 2" key="1">
    <citation type="submission" date="2021-06" db="EMBL/GenBank/DDBJ databases">
        <authorList>
            <person name="Kallberg Y."/>
            <person name="Tangrot J."/>
            <person name="Rosling A."/>
        </authorList>
    </citation>
    <scope>NUCLEOTIDE SEQUENCE [LARGE SCALE GENOMIC DNA]</scope>
    <source>
        <strain evidence="1 2">120-4 pot B 10/14</strain>
    </source>
</reference>
<dbReference type="EMBL" id="CAJVQB010003869">
    <property type="protein sequence ID" value="CAG8620207.1"/>
    <property type="molecule type" value="Genomic_DNA"/>
</dbReference>
<organism evidence="1 2">
    <name type="scientific">Gigaspora margarita</name>
    <dbReference type="NCBI Taxonomy" id="4874"/>
    <lineage>
        <taxon>Eukaryota</taxon>
        <taxon>Fungi</taxon>
        <taxon>Fungi incertae sedis</taxon>
        <taxon>Mucoromycota</taxon>
        <taxon>Glomeromycotina</taxon>
        <taxon>Glomeromycetes</taxon>
        <taxon>Diversisporales</taxon>
        <taxon>Gigasporaceae</taxon>
        <taxon>Gigaspora</taxon>
    </lineage>
</organism>
<comment type="caution">
    <text evidence="1">The sequence shown here is derived from an EMBL/GenBank/DDBJ whole genome shotgun (WGS) entry which is preliminary data.</text>
</comment>
<accession>A0ABN7UKZ1</accession>
<evidence type="ECO:0000313" key="1">
    <source>
        <dbReference type="EMBL" id="CAG8620207.1"/>
    </source>
</evidence>
<sequence length="83" mass="9840">MTAAEKLALDNDEGSEQYYEHSARNQTFRSRIPRLSGQRPPLKSVTNQTAPYFIPTFHDIKQFNEPSESDNKQEIHYHFHYHF</sequence>
<keyword evidence="2" id="KW-1185">Reference proteome</keyword>
<protein>
    <submittedName>
        <fullName evidence="1">16313_t:CDS:1</fullName>
    </submittedName>
</protein>
<name>A0ABN7UKZ1_GIGMA</name>